<dbReference type="PROSITE" id="PS50003">
    <property type="entry name" value="PH_DOMAIN"/>
    <property type="match status" value="1"/>
</dbReference>
<feature type="compositionally biased region" description="Low complexity" evidence="5">
    <location>
        <begin position="53"/>
        <end position="62"/>
    </location>
</feature>
<dbReference type="CDD" id="cd00160">
    <property type="entry name" value="RhoGEF"/>
    <property type="match status" value="1"/>
</dbReference>
<dbReference type="InterPro" id="IPR008936">
    <property type="entry name" value="Rho_GTPase_activation_prot"/>
</dbReference>
<dbReference type="GO" id="GO:0043197">
    <property type="term" value="C:dendritic spine"/>
    <property type="evidence" value="ECO:0007669"/>
    <property type="project" value="UniProtKB-SubCell"/>
</dbReference>
<dbReference type="SMART" id="SM00239">
    <property type="entry name" value="C2"/>
    <property type="match status" value="1"/>
</dbReference>
<reference evidence="10 11" key="1">
    <citation type="submission" date="2018-04" db="EMBL/GenBank/DDBJ databases">
        <title>The genome of golden apple snail Pomacea canaliculata provides insight into stress tolerance and invasive adaptation.</title>
        <authorList>
            <person name="Liu C."/>
            <person name="Liu B."/>
            <person name="Ren Y."/>
            <person name="Zhang Y."/>
            <person name="Wang H."/>
            <person name="Li S."/>
            <person name="Jiang F."/>
            <person name="Yin L."/>
            <person name="Zhang G."/>
            <person name="Qian W."/>
            <person name="Fan W."/>
        </authorList>
    </citation>
    <scope>NUCLEOTIDE SEQUENCE [LARGE SCALE GENOMIC DNA]</scope>
    <source>
        <strain evidence="10">SZHN2017</strain>
        <tissue evidence="10">Muscle</tissue>
    </source>
</reference>
<feature type="domain" description="C2" evidence="7">
    <location>
        <begin position="493"/>
        <end position="607"/>
    </location>
</feature>
<dbReference type="OrthoDB" id="2155291at2759"/>
<dbReference type="InterPro" id="IPR000219">
    <property type="entry name" value="DH_dom"/>
</dbReference>
<comment type="subcellular location">
    <subcellularLocation>
        <location evidence="1">Cell projection</location>
        <location evidence="1">Axon</location>
    </subcellularLocation>
    <subcellularLocation>
        <location evidence="2">Cell projection</location>
        <location evidence="2">Dendritic spine</location>
    </subcellularLocation>
</comment>
<proteinExistence type="predicted"/>
<evidence type="ECO:0000256" key="2">
    <source>
        <dbReference type="ARBA" id="ARBA00004552"/>
    </source>
</evidence>
<comment type="caution">
    <text evidence="10">The sequence shown here is derived from an EMBL/GenBank/DDBJ whole genome shotgun (WGS) entry which is preliminary data.</text>
</comment>
<dbReference type="Pfam" id="PF00621">
    <property type="entry name" value="RhoGEF"/>
    <property type="match status" value="1"/>
</dbReference>
<evidence type="ECO:0000313" key="10">
    <source>
        <dbReference type="EMBL" id="PVD33127.1"/>
    </source>
</evidence>
<sequence length="797" mass="90740">MTPSAEPTACGETALASDIVFFHGPERPESPQGKRGSSRERYPSGDDPGMPFNLNSTNNSSSCEEEHDFIDTSFDDLDGDSSSAVSVSQRDNKLKMRHLLVCGVLDTERAYLAILELLLHYKRTLEASCKTSQPVISEDDINTIFGNLPQVFHIHQKFVEGLQAKINDWSPEQTVGDVFKELVVMFPDFGEYVKGYKNAVATIHKCSHENTHFQELARQIVLTSTTREVTNLEDALFKPVQRLQRNTLVLHDLIKHTPEDHSDYKLLQKALQLTQYNLDNFDASVVSHGRGEERQRLVKSSFLVELVSGSRKLRFIFLFSELLVCTKRQQHRSGKVTFECKWYVPIRNLRLDTKFAYQDDMKSSRKDDIDDLKRKIRGFKSELKREMKKEGIKDKHWSITSLSNSRNIEKLNKKISELEAQLILASPRLPFKVTSDSDKWHTLLMTTDYEREEWRETITSLLRKSTYQNQPMLSAYDVQEIVNSVRELPQVNKIGTVLLQTDEDAIFGTLNVTIHKLNGLQEPCDTYCCLEMDSFGHFFMKARTNICHNSVDPSWNEDFELDLEGSQTLRVLCYKKGPETEGDILLGRGALEMSKSWLKGTFQERNVVMNEEVEKRGLSETGIYRVSGVTSDVQKVKKLFDKSPKNGVANLADVDIHTVTGVLKLYLRELPEPLFTEACYQNFIDALKLSDGEAKERCMLSLLHNLPDTNYYTIVFLLEHLIKVAKHMQDNKMSVHNLSTIFGPTLLAPAAKESEVSPMEMMSKGAEEVMKQSAVIHYFLNLLMMGGSLRRSSAAVS</sequence>
<evidence type="ECO:0000256" key="3">
    <source>
        <dbReference type="ARBA" id="ARBA00022658"/>
    </source>
</evidence>
<dbReference type="PROSITE" id="PS50238">
    <property type="entry name" value="RHOGAP"/>
    <property type="match status" value="1"/>
</dbReference>
<feature type="region of interest" description="Disordered" evidence="5">
    <location>
        <begin position="22"/>
        <end position="65"/>
    </location>
</feature>
<dbReference type="InterPro" id="IPR035892">
    <property type="entry name" value="C2_domain_sf"/>
</dbReference>
<dbReference type="GO" id="GO:0007165">
    <property type="term" value="P:signal transduction"/>
    <property type="evidence" value="ECO:0007669"/>
    <property type="project" value="InterPro"/>
</dbReference>
<keyword evidence="3" id="KW-0344">Guanine-nucleotide releasing factor</keyword>
<protein>
    <recommendedName>
        <fullName evidence="12">Active breakpoint cluster region-related protein</fullName>
    </recommendedName>
</protein>
<name>A0A2T7PIA5_POMCA</name>
<dbReference type="InterPro" id="IPR037769">
    <property type="entry name" value="Abr/Bcr"/>
</dbReference>
<feature type="domain" description="Rho-GAP" evidence="9">
    <location>
        <begin position="589"/>
        <end position="777"/>
    </location>
</feature>
<dbReference type="GO" id="GO:0016020">
    <property type="term" value="C:membrane"/>
    <property type="evidence" value="ECO:0007669"/>
    <property type="project" value="TreeGrafter"/>
</dbReference>
<dbReference type="AlphaFoldDB" id="A0A2T7PIA5"/>
<keyword evidence="4" id="KW-0175">Coiled coil</keyword>
<evidence type="ECO:0000256" key="4">
    <source>
        <dbReference type="SAM" id="Coils"/>
    </source>
</evidence>
<dbReference type="SMART" id="SM00233">
    <property type="entry name" value="PH"/>
    <property type="match status" value="1"/>
</dbReference>
<feature type="coiled-coil region" evidence="4">
    <location>
        <begin position="369"/>
        <end position="421"/>
    </location>
</feature>
<dbReference type="SMART" id="SM00325">
    <property type="entry name" value="RhoGEF"/>
    <property type="match status" value="1"/>
</dbReference>
<organism evidence="10 11">
    <name type="scientific">Pomacea canaliculata</name>
    <name type="common">Golden apple snail</name>
    <dbReference type="NCBI Taxonomy" id="400727"/>
    <lineage>
        <taxon>Eukaryota</taxon>
        <taxon>Metazoa</taxon>
        <taxon>Spiralia</taxon>
        <taxon>Lophotrochozoa</taxon>
        <taxon>Mollusca</taxon>
        <taxon>Gastropoda</taxon>
        <taxon>Caenogastropoda</taxon>
        <taxon>Architaenioglossa</taxon>
        <taxon>Ampullarioidea</taxon>
        <taxon>Ampullariidae</taxon>
        <taxon>Pomacea</taxon>
    </lineage>
</organism>
<dbReference type="SUPFAM" id="SSF48065">
    <property type="entry name" value="DBL homology domain (DH-domain)"/>
    <property type="match status" value="1"/>
</dbReference>
<dbReference type="STRING" id="400727.A0A2T7PIA5"/>
<dbReference type="GO" id="GO:0005085">
    <property type="term" value="F:guanyl-nucleotide exchange factor activity"/>
    <property type="evidence" value="ECO:0007669"/>
    <property type="project" value="UniProtKB-KW"/>
</dbReference>
<evidence type="ECO:0000256" key="1">
    <source>
        <dbReference type="ARBA" id="ARBA00004489"/>
    </source>
</evidence>
<dbReference type="PANTHER" id="PTHR23182">
    <property type="entry name" value="BREAKPOINT CLUSTER REGION PROTEIN BCR"/>
    <property type="match status" value="1"/>
</dbReference>
<evidence type="ECO:0000259" key="6">
    <source>
        <dbReference type="PROSITE" id="PS50003"/>
    </source>
</evidence>
<dbReference type="InterPro" id="IPR001849">
    <property type="entry name" value="PH_domain"/>
</dbReference>
<accession>A0A2T7PIA5</accession>
<evidence type="ECO:0000313" key="11">
    <source>
        <dbReference type="Proteomes" id="UP000245119"/>
    </source>
</evidence>
<dbReference type="PROSITE" id="PS50010">
    <property type="entry name" value="DH_2"/>
    <property type="match status" value="1"/>
</dbReference>
<dbReference type="SUPFAM" id="SSF50729">
    <property type="entry name" value="PH domain-like"/>
    <property type="match status" value="1"/>
</dbReference>
<dbReference type="SUPFAM" id="SSF49562">
    <property type="entry name" value="C2 domain (Calcium/lipid-binding domain, CaLB)"/>
    <property type="match status" value="1"/>
</dbReference>
<dbReference type="SUPFAM" id="SSF48350">
    <property type="entry name" value="GTPase activation domain, GAP"/>
    <property type="match status" value="1"/>
</dbReference>
<evidence type="ECO:0000259" key="8">
    <source>
        <dbReference type="PROSITE" id="PS50010"/>
    </source>
</evidence>
<dbReference type="Proteomes" id="UP000245119">
    <property type="component" value="Linkage Group LG4"/>
</dbReference>
<evidence type="ECO:0000256" key="5">
    <source>
        <dbReference type="SAM" id="MobiDB-lite"/>
    </source>
</evidence>
<dbReference type="GO" id="GO:0005096">
    <property type="term" value="F:GTPase activator activity"/>
    <property type="evidence" value="ECO:0007669"/>
    <property type="project" value="InterPro"/>
</dbReference>
<evidence type="ECO:0000259" key="9">
    <source>
        <dbReference type="PROSITE" id="PS50238"/>
    </source>
</evidence>
<evidence type="ECO:0008006" key="12">
    <source>
        <dbReference type="Google" id="ProtNLM"/>
    </source>
</evidence>
<dbReference type="PANTHER" id="PTHR23182:SF1">
    <property type="entry name" value="RHO GTPASE ACTIVATING PROTEIN AT 1A, ISOFORM E"/>
    <property type="match status" value="1"/>
</dbReference>
<dbReference type="InterPro" id="IPR000008">
    <property type="entry name" value="C2_dom"/>
</dbReference>
<dbReference type="Pfam" id="PF00620">
    <property type="entry name" value="RhoGAP"/>
    <property type="match status" value="1"/>
</dbReference>
<dbReference type="PROSITE" id="PS50004">
    <property type="entry name" value="C2"/>
    <property type="match status" value="1"/>
</dbReference>
<evidence type="ECO:0000259" key="7">
    <source>
        <dbReference type="PROSITE" id="PS50004"/>
    </source>
</evidence>
<dbReference type="EMBL" id="PZQS01000004">
    <property type="protein sequence ID" value="PVD33127.1"/>
    <property type="molecule type" value="Genomic_DNA"/>
</dbReference>
<dbReference type="Pfam" id="PF00168">
    <property type="entry name" value="C2"/>
    <property type="match status" value="1"/>
</dbReference>
<dbReference type="Gene3D" id="1.20.900.10">
    <property type="entry name" value="Dbl homology (DH) domain"/>
    <property type="match status" value="1"/>
</dbReference>
<feature type="domain" description="PH" evidence="6">
    <location>
        <begin position="296"/>
        <end position="463"/>
    </location>
</feature>
<dbReference type="Gene3D" id="1.10.555.10">
    <property type="entry name" value="Rho GTPase activation protein"/>
    <property type="match status" value="1"/>
</dbReference>
<dbReference type="InterPro" id="IPR035899">
    <property type="entry name" value="DBL_dom_sf"/>
</dbReference>
<dbReference type="SMART" id="SM00324">
    <property type="entry name" value="RhoGAP"/>
    <property type="match status" value="1"/>
</dbReference>
<dbReference type="Gene3D" id="2.60.40.150">
    <property type="entry name" value="C2 domain"/>
    <property type="match status" value="1"/>
</dbReference>
<dbReference type="InterPro" id="IPR000198">
    <property type="entry name" value="RhoGAP_dom"/>
</dbReference>
<dbReference type="GO" id="GO:0030424">
    <property type="term" value="C:axon"/>
    <property type="evidence" value="ECO:0007669"/>
    <property type="project" value="UniProtKB-SubCell"/>
</dbReference>
<keyword evidence="11" id="KW-1185">Reference proteome</keyword>
<gene>
    <name evidence="10" type="ORF">C0Q70_08576</name>
</gene>
<feature type="domain" description="DH" evidence="8">
    <location>
        <begin position="96"/>
        <end position="284"/>
    </location>
</feature>